<reference evidence="1" key="1">
    <citation type="journal article" date="2020" name="Microorganisms">
        <title>Reliable Identification of Environmental Pseudomonas Isolates Using the rpoD Gene.</title>
        <authorList>
            <consortium name="The Broad Institute Genome Sequencing Platform"/>
            <person name="Girard L."/>
            <person name="Lood C."/>
            <person name="Rokni-Zadeh H."/>
            <person name="van Noort V."/>
            <person name="Lavigne R."/>
            <person name="De Mot R."/>
        </authorList>
    </citation>
    <scope>NUCLEOTIDE SEQUENCE</scope>
    <source>
        <strain evidence="1">BW13M1</strain>
    </source>
</reference>
<accession>A0A923G7P6</accession>
<gene>
    <name evidence="1" type="ORF">HU751_10570</name>
</gene>
<protein>
    <submittedName>
        <fullName evidence="1">PAAR domain-containing protein</fullName>
    </submittedName>
</protein>
<dbReference type="CDD" id="cd14744">
    <property type="entry name" value="PAAR_CT_2"/>
    <property type="match status" value="1"/>
</dbReference>
<dbReference type="Pfam" id="PF05488">
    <property type="entry name" value="PAAR_motif"/>
    <property type="match status" value="1"/>
</dbReference>
<comment type="caution">
    <text evidence="1">The sequence shown here is derived from an EMBL/GenBank/DDBJ whole genome shotgun (WGS) entry which is preliminary data.</text>
</comment>
<organism evidence="1">
    <name type="scientific">Pseudomonas peradeniyensis</name>
    <dbReference type="NCBI Taxonomy" id="2745488"/>
    <lineage>
        <taxon>Bacteria</taxon>
        <taxon>Pseudomonadati</taxon>
        <taxon>Pseudomonadota</taxon>
        <taxon>Gammaproteobacteria</taxon>
        <taxon>Pseudomonadales</taxon>
        <taxon>Pseudomonadaceae</taxon>
        <taxon>Pseudomonas</taxon>
    </lineage>
</organism>
<sequence length="465" mass="48487">MYRVSLDGIGQAVDGDVTTTGAICIASGEGYICDGRKVLRVGDSTTECPLCCQPGVVVEGYLGWISDGQPLAMDGSLVACGCPNGSNRVVAPLGGMAPSSHTMHGRQTNAATVPGARTLPAPANAQMPGAIASAHVGLEPGFHIVPRSMSGPQVLAQLLAQDSTLPIARIQRLNPTFDQGFKAGEIFVIGDPDNHHACTRAEADLMAAAQRAREALAVLDEQEANFMMQHIGEVAGVLNGASQSMGVGKDMLSRGLGQVGDTLKGLERLHQREFTLHGHLNSRQFFESRRALYQQLDAQLRSAFLGKYLNLGGHESLRKSLNVSTKSLVHHWSKAGAPGAIPGYATHLDEVAKMSKYLKYGGHLAIGLGATSSYLKVQDVCRAGETEACKKIRFTETGSFSGGLAGGVAGGGASGLAIKVVCNFGVWGKALCGIAVVGAGSFAGAEGGADAGEWLGELIYKVNYD</sequence>
<dbReference type="RefSeq" id="WP_186733120.1">
    <property type="nucleotide sequence ID" value="NZ_JABWRJ020000004.1"/>
</dbReference>
<dbReference type="EMBL" id="JABWRJ010000011">
    <property type="protein sequence ID" value="MBC3446216.1"/>
    <property type="molecule type" value="Genomic_DNA"/>
</dbReference>
<evidence type="ECO:0000313" key="1">
    <source>
        <dbReference type="EMBL" id="MBC3446216.1"/>
    </source>
</evidence>
<name>A0A923G7P6_9PSED</name>
<dbReference type="InterPro" id="IPR008727">
    <property type="entry name" value="PAAR_motif"/>
</dbReference>
<dbReference type="AlphaFoldDB" id="A0A923G7P6"/>
<proteinExistence type="predicted"/>
<reference evidence="1" key="2">
    <citation type="submission" date="2020-07" db="EMBL/GenBank/DDBJ databases">
        <authorList>
            <person name="Lood C."/>
            <person name="Girard L."/>
        </authorList>
    </citation>
    <scope>NUCLEOTIDE SEQUENCE</scope>
    <source>
        <strain evidence="1">BW13M1</strain>
    </source>
</reference>